<feature type="coiled-coil region" evidence="5">
    <location>
        <begin position="1659"/>
        <end position="1719"/>
    </location>
</feature>
<feature type="region of interest" description="Disordered" evidence="6">
    <location>
        <begin position="1061"/>
        <end position="1092"/>
    </location>
</feature>
<dbReference type="GeneID" id="111456069"/>
<dbReference type="InterPro" id="IPR045055">
    <property type="entry name" value="DNA2/NAM7-like"/>
</dbReference>
<dbReference type="GO" id="GO:0005694">
    <property type="term" value="C:chromosome"/>
    <property type="evidence" value="ECO:0007669"/>
    <property type="project" value="UniProtKB-ARBA"/>
</dbReference>
<evidence type="ECO:0000259" key="8">
    <source>
        <dbReference type="Pfam" id="PF13087"/>
    </source>
</evidence>
<evidence type="ECO:0000256" key="6">
    <source>
        <dbReference type="SAM" id="MobiDB-lite"/>
    </source>
</evidence>
<dbReference type="CDD" id="cd18808">
    <property type="entry name" value="SF1_C_Upf1"/>
    <property type="match status" value="1"/>
</dbReference>
<protein>
    <submittedName>
        <fullName evidence="11">Uncharacterized protein LOC111456069 isoform X1</fullName>
    </submittedName>
</protein>
<dbReference type="FunFam" id="3.40.50.300:FF:000326">
    <property type="entry name" value="P-loop containing nucleoside triphosphate hydrolase"/>
    <property type="match status" value="1"/>
</dbReference>
<feature type="domain" description="DNA2/NAM7 helicase-like C-terminal" evidence="8">
    <location>
        <begin position="1838"/>
        <end position="2043"/>
    </location>
</feature>
<organism evidence="10 11">
    <name type="scientific">Cucurbita moschata</name>
    <name type="common">Winter crookneck squash</name>
    <name type="synonym">Cucurbita pepo var. moschata</name>
    <dbReference type="NCBI Taxonomy" id="3662"/>
    <lineage>
        <taxon>Eukaryota</taxon>
        <taxon>Viridiplantae</taxon>
        <taxon>Streptophyta</taxon>
        <taxon>Embryophyta</taxon>
        <taxon>Tracheophyta</taxon>
        <taxon>Spermatophyta</taxon>
        <taxon>Magnoliopsida</taxon>
        <taxon>eudicotyledons</taxon>
        <taxon>Gunneridae</taxon>
        <taxon>Pentapetalae</taxon>
        <taxon>rosids</taxon>
        <taxon>fabids</taxon>
        <taxon>Cucurbitales</taxon>
        <taxon>Cucurbitaceae</taxon>
        <taxon>Cucurbiteae</taxon>
        <taxon>Cucurbita</taxon>
    </lineage>
</organism>
<sequence>MTSMALTKTQLLARWRSIEEEDDSGHGSQLQPDRFNQLKEEWFADAFTFLISLPQDNHIWCGSWEVMGPLLETFYNYFKDESHDSPLRRLWKRISMEMQHCIQCICQHHEAKDMYSLEYELSSIGPLLDVLRRLDEERVTQYLRNINHRISQNEYDAAQDNTEVVSIVYEVLMFPVLLEDQLLFTEFGKFIETVDDIHELALDGQQQFPGVYALFFFSRRVRSVGHRLSASMGKLRMATDLEPLQPLLKKFISFLETEVLSSTSQIIRPRVQLDRLSVWLGIKSLLGFLEPPAFEEGILERYPIFLDIVLNHISSDSLEFSHAVSCLRLLFEMLGCKLWLRSTLSPSVMRNTLLGQCFHTRNEKSHKDIFDLFLPFLRSLEALQDGEHEKQRRHFLYFLLHQVPVSSNFSVLTRQKACQIALQIVHRGYKMNPPCPPFECAHMWGPSLVSSLKDSSLHSSLRQPAFELIQSIIVSDAAALIHSMLDSCIVPLSSESNMNHNFDVAEDENVLIFAPNEMDDDCWGGFSLQSNIISTEFKQWMCIPMLWIDVLVDIDPLVLPVSFSKAIFWARSRFSMVESEITSEGELPLRTWISSSFEISSSLGWKVPTGSDDGGDGKESKNSLKVCTMLLPLLKTFNRLTAHFLVLFGQGELRKQWTWEPRMGESLILSLYDCSDNVRQFGKHVLEQISNTKGLSCGLEFLCSSEDSLSAVFLGMRHALKLVQMDSILVKFQNLHHLFFILRKLLQEGDSPHSALPGNSSNHTDVTNTSSQGGFLRQPVFDTPMLNLGKQTSKVNSKLLQQFSCLLSKAAWPSIWRLLVEGKAFFDYSFCQMTCVRLLEIIPIVYERFNPSLMEPSGNKMAVNNACGFNWLHDLMDWGKSSLKVVLTYWRRAVISLLNFFKGSCCLSASSTIRDIENLISLDDAVMDELTEKVAHLTILLSKNEKHNIAKTNLESSALVLEDFPSNHKLSISKSESFGVEDVDVPMLAKRSEVKKENISELIVLSDDETKEYISPPRAFLSESDVGQLVGKLAPIDENDTRDDFGEKKVLVTEPSKYVVDREQETNDKSSSTLALKEQASVDSRARPTTSSVLRSKEVDIKPRKTDSECIPKEHVTLNDRIDLKVLPNKATGSKSKSQSCETAVSVAGYALLKKVVSDAADDPLEIELNSVRNQKTIISKPIATVPKRRVIQLKTPFENRAVNLRRHMVGAKRFKPPRLDDWYKSILELDYFSMIGLTSVSEDKNQTVKHLKEVPVCFQSSEQYVEIFRPLILEEFKAQLRNSFLERSSWDEMYLGSISALSVERVDEFHLVRFAYDDNNSVASKSFAENDLLLLSKELPQKSPQGAHMVGKVDRRERDNKRRMNLLIIRFYLLNGSSRLHQARKNLIERSKWHASRIMSITPQLREFQALSSIKDIPVVPTILKPETTSIPHDESKVVDLSKLTRPLQQILKSSFNVSQLQAIDISIGSRNMNNDMPLSLVQGPPGTGKTRTILAIVSALLASASPRTKHAAPSLNRNLKQNNVLQADSRPQISQTVAIARAWQNAALARQLNEDNQRNLKSIDCTMKRRVLICAQSNAAVDELVSRISNLGLYDTDGKMYKPYLVRVGNAKTVHPNSLPFFIDTLVDQQLAEERMGSNDVKNDLGTNSSMELRSNLEKLVDRIRYYEVECANLRDENPDLKSSADNSKGDDEKMSLKEIESMLRKLYEQKKQIYKDISIAQAFEKKNYEEVKALKHKLRKSILREAEIVVSTLSGCGGDLYAVCAEPILSCKFGSPSENTLFDAVVIDEAAQALEPATLIPLQLLKSSAVRCIMVGDPKQLPATVLSNVASKFLYECSMFERLQRAGHPVVMLTRQYRMHPAICHFPSQHFYDGKLLNGDRMSEKMAPFHETKGLGPYIFYDILDGKELRSKSGGAFSLYNEHEADAAVELVKFFKESHPTEFSRVKIGIITPYKCQLSLLRSRFAHSLGTSLIVDMEFNTVDGFQGREVDILILSTVRAAEPNSTSGKNSSGIGFVADARRMNVALTRAKLSLWVLGNSRTLQVNPDWGALLKDAKERNLVLSVKMPYDSTFKTATPRNSYPEAMANGSRNLKTDNVNARRHAKRSGKETFEREGKDINISRGKRKVDREKSSNLDHSERVIVDNHQQISQTSKRLKGAPRHDTIDSNMEASAPMVEGSSNEEHNDSNALSRSDSGKELIVKRKKQREAVDAILFSSLIPSKKSEKSMKVISDKKPHSLPNVRGNMKPPKGRKG</sequence>
<evidence type="ECO:0000256" key="2">
    <source>
        <dbReference type="ARBA" id="ARBA00022801"/>
    </source>
</evidence>
<name>A0A6J1GNN5_CUCMO</name>
<dbReference type="Pfam" id="PF13086">
    <property type="entry name" value="AAA_11"/>
    <property type="match status" value="1"/>
</dbReference>
<feature type="compositionally biased region" description="Basic and acidic residues" evidence="6">
    <location>
        <begin position="2131"/>
        <end position="2147"/>
    </location>
</feature>
<evidence type="ECO:0000259" key="9">
    <source>
        <dbReference type="Pfam" id="PF23576"/>
    </source>
</evidence>
<evidence type="ECO:0000256" key="3">
    <source>
        <dbReference type="ARBA" id="ARBA00022806"/>
    </source>
</evidence>
<dbReference type="Pfam" id="PF23576">
    <property type="entry name" value="SEN1_barrel"/>
    <property type="match status" value="1"/>
</dbReference>
<feature type="compositionally biased region" description="Polar residues" evidence="6">
    <location>
        <begin position="757"/>
        <end position="772"/>
    </location>
</feature>
<dbReference type="GO" id="GO:0005524">
    <property type="term" value="F:ATP binding"/>
    <property type="evidence" value="ECO:0007669"/>
    <property type="project" value="UniProtKB-KW"/>
</dbReference>
<dbReference type="InterPro" id="IPR041679">
    <property type="entry name" value="DNA2/NAM7-like_C"/>
</dbReference>
<dbReference type="RefSeq" id="XP_022953568.1">
    <property type="nucleotide sequence ID" value="XM_023097800.1"/>
</dbReference>
<dbReference type="GO" id="GO:0016787">
    <property type="term" value="F:hydrolase activity"/>
    <property type="evidence" value="ECO:0007669"/>
    <property type="project" value="UniProtKB-KW"/>
</dbReference>
<keyword evidence="3" id="KW-0347">Helicase</keyword>
<evidence type="ECO:0000259" key="7">
    <source>
        <dbReference type="Pfam" id="PF13086"/>
    </source>
</evidence>
<feature type="domain" description="Helicase SEN1 beta-barrel" evidence="9">
    <location>
        <begin position="1295"/>
        <end position="1399"/>
    </location>
</feature>
<proteinExistence type="predicted"/>
<feature type="region of interest" description="Disordered" evidence="6">
    <location>
        <begin position="753"/>
        <end position="772"/>
    </location>
</feature>
<dbReference type="InterPro" id="IPR041677">
    <property type="entry name" value="DNA2/NAM7_AAA_11"/>
</dbReference>
<feature type="compositionally biased region" description="Basic and acidic residues" evidence="6">
    <location>
        <begin position="2227"/>
        <end position="2240"/>
    </location>
</feature>
<keyword evidence="10" id="KW-1185">Reference proteome</keyword>
<feature type="region of interest" description="Disordered" evidence="6">
    <location>
        <begin position="2101"/>
        <end position="2210"/>
    </location>
</feature>
<dbReference type="InterPro" id="IPR047187">
    <property type="entry name" value="SF1_C_Upf1"/>
</dbReference>
<evidence type="ECO:0000256" key="4">
    <source>
        <dbReference type="ARBA" id="ARBA00022840"/>
    </source>
</evidence>
<dbReference type="Pfam" id="PF13087">
    <property type="entry name" value="AAA_12"/>
    <property type="match status" value="1"/>
</dbReference>
<dbReference type="SUPFAM" id="SSF52540">
    <property type="entry name" value="P-loop containing nucleoside triphosphate hydrolases"/>
    <property type="match status" value="1"/>
</dbReference>
<dbReference type="SMR" id="A0A6J1GNN5"/>
<evidence type="ECO:0000256" key="1">
    <source>
        <dbReference type="ARBA" id="ARBA00022741"/>
    </source>
</evidence>
<dbReference type="InterPro" id="IPR056474">
    <property type="entry name" value="SEN1_barrel"/>
</dbReference>
<keyword evidence="4" id="KW-0067">ATP-binding</keyword>
<accession>A0A6J1GNN5</accession>
<evidence type="ECO:0000256" key="5">
    <source>
        <dbReference type="SAM" id="Coils"/>
    </source>
</evidence>
<dbReference type="CDD" id="cd18042">
    <property type="entry name" value="DEXXQc_SETX"/>
    <property type="match status" value="1"/>
</dbReference>
<feature type="region of interest" description="Disordered" evidence="6">
    <location>
        <begin position="2227"/>
        <end position="2258"/>
    </location>
</feature>
<dbReference type="PANTHER" id="PTHR10887:SF495">
    <property type="entry name" value="HELICASE SENATAXIN ISOFORM X1-RELATED"/>
    <property type="match status" value="1"/>
</dbReference>
<dbReference type="PANTHER" id="PTHR10887">
    <property type="entry name" value="DNA2/NAM7 HELICASE FAMILY"/>
    <property type="match status" value="1"/>
</dbReference>
<dbReference type="InterPro" id="IPR027417">
    <property type="entry name" value="P-loop_NTPase"/>
</dbReference>
<feature type="compositionally biased region" description="Basic and acidic residues" evidence="6">
    <location>
        <begin position="2110"/>
        <end position="2123"/>
    </location>
</feature>
<keyword evidence="1" id="KW-0547">Nucleotide-binding</keyword>
<dbReference type="Gene3D" id="3.40.50.300">
    <property type="entry name" value="P-loop containing nucleotide triphosphate hydrolases"/>
    <property type="match status" value="2"/>
</dbReference>
<gene>
    <name evidence="11" type="primary">LOC111456069</name>
</gene>
<dbReference type="GO" id="GO:0004386">
    <property type="term" value="F:helicase activity"/>
    <property type="evidence" value="ECO:0007669"/>
    <property type="project" value="UniProtKB-KW"/>
</dbReference>
<dbReference type="Proteomes" id="UP000504609">
    <property type="component" value="Unplaced"/>
</dbReference>
<dbReference type="KEGG" id="cmos:111456069"/>
<evidence type="ECO:0000313" key="10">
    <source>
        <dbReference type="Proteomes" id="UP000504609"/>
    </source>
</evidence>
<feature type="domain" description="DNA2/NAM7 helicase helicase" evidence="7">
    <location>
        <begin position="1457"/>
        <end position="1831"/>
    </location>
</feature>
<reference evidence="11" key="1">
    <citation type="submission" date="2025-08" db="UniProtKB">
        <authorList>
            <consortium name="RefSeq"/>
        </authorList>
    </citation>
    <scope>IDENTIFICATION</scope>
    <source>
        <tissue evidence="11">Young leaves</tissue>
    </source>
</reference>
<evidence type="ECO:0000313" key="11">
    <source>
        <dbReference type="RefSeq" id="XP_022953568.1"/>
    </source>
</evidence>
<keyword evidence="2" id="KW-0378">Hydrolase</keyword>
<keyword evidence="5" id="KW-0175">Coiled coil</keyword>